<keyword evidence="1" id="KW-0547">Nucleotide-binding</keyword>
<accession>A0A7J6MIZ8</accession>
<dbReference type="GO" id="GO:0046540">
    <property type="term" value="C:U4/U6 x U5 tri-snRNP complex"/>
    <property type="evidence" value="ECO:0007669"/>
    <property type="project" value="TreeGrafter"/>
</dbReference>
<dbReference type="InterPro" id="IPR005517">
    <property type="entry name" value="Transl_elong_EFG/EF2_IV"/>
</dbReference>
<dbReference type="GO" id="GO:0000398">
    <property type="term" value="P:mRNA splicing, via spliceosome"/>
    <property type="evidence" value="ECO:0007669"/>
    <property type="project" value="TreeGrafter"/>
</dbReference>
<dbReference type="Gene3D" id="3.30.230.10">
    <property type="match status" value="1"/>
</dbReference>
<feature type="domain" description="Translation elongation factor EFG/EF2" evidence="4">
    <location>
        <begin position="7"/>
        <end position="102"/>
    </location>
</feature>
<proteinExistence type="predicted"/>
<dbReference type="Proteomes" id="UP000591131">
    <property type="component" value="Unassembled WGS sequence"/>
</dbReference>
<dbReference type="InterPro" id="IPR000640">
    <property type="entry name" value="EFG_V-like"/>
</dbReference>
<dbReference type="SUPFAM" id="SSF54980">
    <property type="entry name" value="EF-G C-terminal domain-like"/>
    <property type="match status" value="1"/>
</dbReference>
<name>A0A7J6MIZ8_PERCH</name>
<dbReference type="GO" id="GO:0030623">
    <property type="term" value="F:U5 snRNA binding"/>
    <property type="evidence" value="ECO:0007669"/>
    <property type="project" value="TreeGrafter"/>
</dbReference>
<dbReference type="InterPro" id="IPR014721">
    <property type="entry name" value="Ribsml_uS5_D2-typ_fold_subgr"/>
</dbReference>
<keyword evidence="5" id="KW-0687">Ribonucleoprotein</keyword>
<dbReference type="SUPFAM" id="SSF54211">
    <property type="entry name" value="Ribosomal protein S5 domain 2-like"/>
    <property type="match status" value="1"/>
</dbReference>
<dbReference type="GO" id="GO:0005829">
    <property type="term" value="C:cytosol"/>
    <property type="evidence" value="ECO:0007669"/>
    <property type="project" value="TreeGrafter"/>
</dbReference>
<dbReference type="Gene3D" id="3.30.70.240">
    <property type="match status" value="1"/>
</dbReference>
<evidence type="ECO:0000256" key="1">
    <source>
        <dbReference type="ARBA" id="ARBA00022741"/>
    </source>
</evidence>
<dbReference type="GO" id="GO:0003924">
    <property type="term" value="F:GTPase activity"/>
    <property type="evidence" value="ECO:0007669"/>
    <property type="project" value="TreeGrafter"/>
</dbReference>
<dbReference type="GO" id="GO:0005525">
    <property type="term" value="F:GTP binding"/>
    <property type="evidence" value="ECO:0007669"/>
    <property type="project" value="UniProtKB-KW"/>
</dbReference>
<dbReference type="PANTHER" id="PTHR42908:SF6">
    <property type="entry name" value="116 KDA U5 SMALL NUCLEAR RIBONUCLEOPROTEIN COMPONENT"/>
    <property type="match status" value="1"/>
</dbReference>
<dbReference type="InterPro" id="IPR035647">
    <property type="entry name" value="EFG_III/V"/>
</dbReference>
<dbReference type="InterPro" id="IPR020568">
    <property type="entry name" value="Ribosomal_Su5_D2-typ_SF"/>
</dbReference>
<comment type="caution">
    <text evidence="5">The sequence shown here is derived from an EMBL/GenBank/DDBJ whole genome shotgun (WGS) entry which is preliminary data.</text>
</comment>
<dbReference type="PANTHER" id="PTHR42908">
    <property type="entry name" value="TRANSLATION ELONGATION FACTOR-RELATED"/>
    <property type="match status" value="1"/>
</dbReference>
<keyword evidence="2" id="KW-0342">GTP-binding</keyword>
<dbReference type="Pfam" id="PF03764">
    <property type="entry name" value="EFG_IV"/>
    <property type="match status" value="1"/>
</dbReference>
<dbReference type="Pfam" id="PF00679">
    <property type="entry name" value="EFG_C"/>
    <property type="match status" value="1"/>
</dbReference>
<evidence type="ECO:0000256" key="2">
    <source>
        <dbReference type="ARBA" id="ARBA00023134"/>
    </source>
</evidence>
<organism evidence="5 6">
    <name type="scientific">Perkinsus chesapeaki</name>
    <name type="common">Clam parasite</name>
    <name type="synonym">Perkinsus andrewsi</name>
    <dbReference type="NCBI Taxonomy" id="330153"/>
    <lineage>
        <taxon>Eukaryota</taxon>
        <taxon>Sar</taxon>
        <taxon>Alveolata</taxon>
        <taxon>Perkinsozoa</taxon>
        <taxon>Perkinsea</taxon>
        <taxon>Perkinsida</taxon>
        <taxon>Perkinsidae</taxon>
        <taxon>Perkinsus</taxon>
    </lineage>
</organism>
<dbReference type="AlphaFoldDB" id="A0A7J6MIZ8"/>
<keyword evidence="6" id="KW-1185">Reference proteome</keyword>
<dbReference type="OrthoDB" id="364892at2759"/>
<dbReference type="EMBL" id="JAAPAO010000143">
    <property type="protein sequence ID" value="KAF4670961.1"/>
    <property type="molecule type" value="Genomic_DNA"/>
</dbReference>
<evidence type="ECO:0000313" key="6">
    <source>
        <dbReference type="Proteomes" id="UP000591131"/>
    </source>
</evidence>
<evidence type="ECO:0000259" key="3">
    <source>
        <dbReference type="Pfam" id="PF00679"/>
    </source>
</evidence>
<gene>
    <name evidence="5" type="primary">EFTUD2_1</name>
    <name evidence="5" type="ORF">FOL47_001759</name>
</gene>
<evidence type="ECO:0000313" key="5">
    <source>
        <dbReference type="EMBL" id="KAF4670961.1"/>
    </source>
</evidence>
<evidence type="ECO:0000259" key="4">
    <source>
        <dbReference type="Pfam" id="PF03764"/>
    </source>
</evidence>
<feature type="domain" description="Elongation factor EFG" evidence="3">
    <location>
        <begin position="105"/>
        <end position="156"/>
    </location>
</feature>
<dbReference type="GO" id="GO:0071007">
    <property type="term" value="C:U2-type catalytic step 2 spliceosome"/>
    <property type="evidence" value="ECO:0007669"/>
    <property type="project" value="TreeGrafter"/>
</dbReference>
<protein>
    <submittedName>
        <fullName evidence="5">U5 small nuclear ribonucleoprotein component</fullName>
    </submittedName>
</protein>
<sequence length="183" mass="20031">MHYLSRWAFGANPINSTNILLNETSATDAEARNSLNLIRDSVVSGFQWATREGPLCEDNVRNVKFKLLDVITSNVTAGGIGLGSGQIIPVARRVAYSSMLMATPRLMEPMMFAEIGCPADCVPAVYAVLSRRRGHVLKDVPRPGTLLFCVYAYIPAIPCTSPRGHTNRLTRCVTETKTDSVFV</sequence>
<reference evidence="5 6" key="1">
    <citation type="submission" date="2020-04" db="EMBL/GenBank/DDBJ databases">
        <title>Perkinsus chesapeaki whole genome sequence.</title>
        <authorList>
            <person name="Bogema D.R."/>
        </authorList>
    </citation>
    <scope>NUCLEOTIDE SEQUENCE [LARGE SCALE GENOMIC DNA]</scope>
    <source>
        <strain evidence="5">ATCC PRA-425</strain>
    </source>
</reference>